<dbReference type="Proteomes" id="UP000242855">
    <property type="component" value="Chromosome"/>
</dbReference>
<dbReference type="RefSeq" id="WP_098028720.1">
    <property type="nucleotide sequence ID" value="NZ_CP022378.1"/>
</dbReference>
<dbReference type="AlphaFoldDB" id="A0A250E8J6"/>
<dbReference type="GeneID" id="96781177"/>
<dbReference type="EMBL" id="CP022378">
    <property type="protein sequence ID" value="ATA68068.1"/>
    <property type="molecule type" value="Genomic_DNA"/>
</dbReference>
<protein>
    <submittedName>
        <fullName evidence="1">Uncharacterized protein</fullName>
    </submittedName>
</protein>
<organism evidence="1 2">
    <name type="scientific">Capnocytophaga cynodegmi</name>
    <dbReference type="NCBI Taxonomy" id="28189"/>
    <lineage>
        <taxon>Bacteria</taxon>
        <taxon>Pseudomonadati</taxon>
        <taxon>Bacteroidota</taxon>
        <taxon>Flavobacteriia</taxon>
        <taxon>Flavobacteriales</taxon>
        <taxon>Flavobacteriaceae</taxon>
        <taxon>Capnocytophaga</taxon>
    </lineage>
</organism>
<dbReference type="KEGG" id="ccyn:CGC48_05130"/>
<gene>
    <name evidence="1" type="ORF">CGC48_05130</name>
</gene>
<reference evidence="1 2" key="1">
    <citation type="journal article" date="2017" name="Genome Announc.">
        <title>Twelve Complete Reference Genomes of Clinical Isolates in the Capnocytophaga Genus.</title>
        <authorList>
            <person name="Villarma A."/>
            <person name="Gulvik C.A."/>
            <person name="Rowe L.A."/>
            <person name="Sheth M."/>
            <person name="Juieng P."/>
            <person name="Nicholson A.C."/>
            <person name="Loparev V.N."/>
            <person name="McQuiston J.R."/>
        </authorList>
    </citation>
    <scope>NUCLEOTIDE SEQUENCE [LARGE SCALE GENOMIC DNA]</scope>
    <source>
        <strain evidence="1 2">G7591</strain>
    </source>
</reference>
<evidence type="ECO:0000313" key="2">
    <source>
        <dbReference type="Proteomes" id="UP000242855"/>
    </source>
</evidence>
<proteinExistence type="predicted"/>
<name>A0A250E8J6_9FLAO</name>
<evidence type="ECO:0000313" key="1">
    <source>
        <dbReference type="EMBL" id="ATA68068.1"/>
    </source>
</evidence>
<sequence>MVNISGNLEETSSAYYHTAQSGDVIIQSADISKFLGKVDAKVNKTSFQKPRCFIEDVNDRKRKKRGGRANNKMLFNLKEWENLGRSMGKYTCRFTFDYTKYDRKNHK</sequence>
<accession>A0A250E8J6</accession>